<organism evidence="2 3">
    <name type="scientific">Musa balbisiana</name>
    <name type="common">Banana</name>
    <dbReference type="NCBI Taxonomy" id="52838"/>
    <lineage>
        <taxon>Eukaryota</taxon>
        <taxon>Viridiplantae</taxon>
        <taxon>Streptophyta</taxon>
        <taxon>Embryophyta</taxon>
        <taxon>Tracheophyta</taxon>
        <taxon>Spermatophyta</taxon>
        <taxon>Magnoliopsida</taxon>
        <taxon>Liliopsida</taxon>
        <taxon>Zingiberales</taxon>
        <taxon>Musaceae</taxon>
        <taxon>Musa</taxon>
    </lineage>
</organism>
<sequence length="125" mass="12252">MGVFTFVCRSSGGEWSAKQLSGDLEASAASTFDLQRLLVQEALAVDSTGGVQSSFSMVSPSSAVFQVIIGGGGGGGAFIGAGAPGGTAAGSGGGGAAAPDAPPAPEEKKEEKEESDDDMGFSLFD</sequence>
<evidence type="ECO:0000313" key="2">
    <source>
        <dbReference type="EMBL" id="THU70371.1"/>
    </source>
</evidence>
<evidence type="ECO:0000256" key="1">
    <source>
        <dbReference type="SAM" id="MobiDB-lite"/>
    </source>
</evidence>
<dbReference type="InterPro" id="IPR044252">
    <property type="entry name" value="RPP3"/>
</dbReference>
<accession>A0A4S8K646</accession>
<dbReference type="EMBL" id="PYDT01000002">
    <property type="protein sequence ID" value="THU70371.1"/>
    <property type="molecule type" value="Genomic_DNA"/>
</dbReference>
<keyword evidence="3" id="KW-1185">Reference proteome</keyword>
<dbReference type="STRING" id="52838.A0A4S8K646"/>
<dbReference type="GO" id="GO:0005840">
    <property type="term" value="C:ribosome"/>
    <property type="evidence" value="ECO:0007669"/>
    <property type="project" value="InterPro"/>
</dbReference>
<dbReference type="PANTHER" id="PTHR47207:SF2">
    <property type="entry name" value="LARGE RIBOSOMAL SUBUNIT PROTEIN P3Y-RELATED"/>
    <property type="match status" value="1"/>
</dbReference>
<name>A0A4S8K646_MUSBA</name>
<evidence type="ECO:0000313" key="3">
    <source>
        <dbReference type="Proteomes" id="UP000317650"/>
    </source>
</evidence>
<evidence type="ECO:0008006" key="4">
    <source>
        <dbReference type="Google" id="ProtNLM"/>
    </source>
</evidence>
<comment type="caution">
    <text evidence="2">The sequence shown here is derived from an EMBL/GenBank/DDBJ whole genome shotgun (WGS) entry which is preliminary data.</text>
</comment>
<dbReference type="Proteomes" id="UP000317650">
    <property type="component" value="Chromosome 8"/>
</dbReference>
<dbReference type="Pfam" id="PF00428">
    <property type="entry name" value="Ribosomal_60s"/>
    <property type="match status" value="1"/>
</dbReference>
<dbReference type="GO" id="GO:0003735">
    <property type="term" value="F:structural constituent of ribosome"/>
    <property type="evidence" value="ECO:0007669"/>
    <property type="project" value="InterPro"/>
</dbReference>
<reference evidence="2 3" key="1">
    <citation type="journal article" date="2019" name="Nat. Plants">
        <title>Genome sequencing of Musa balbisiana reveals subgenome evolution and function divergence in polyploid bananas.</title>
        <authorList>
            <person name="Yao X."/>
        </authorList>
    </citation>
    <scope>NUCLEOTIDE SEQUENCE [LARGE SCALE GENOMIC DNA]</scope>
    <source>
        <strain evidence="3">cv. DH-PKW</strain>
        <tissue evidence="2">Leaves</tissue>
    </source>
</reference>
<feature type="region of interest" description="Disordered" evidence="1">
    <location>
        <begin position="80"/>
        <end position="125"/>
    </location>
</feature>
<feature type="compositionally biased region" description="Gly residues" evidence="1">
    <location>
        <begin position="80"/>
        <end position="96"/>
    </location>
</feature>
<gene>
    <name evidence="2" type="ORF">C4D60_Mb08t24280</name>
</gene>
<proteinExistence type="predicted"/>
<dbReference type="PANTHER" id="PTHR47207">
    <property type="entry name" value="60S ACIDIC RIBOSOMAL PROTEIN P3-1-RELATED"/>
    <property type="match status" value="1"/>
</dbReference>
<protein>
    <recommendedName>
        <fullName evidence="4">60S acidic ribosomal protein P3</fullName>
    </recommendedName>
</protein>
<dbReference type="AlphaFoldDB" id="A0A4S8K646"/>